<evidence type="ECO:0000256" key="4">
    <source>
        <dbReference type="ARBA" id="ARBA00022553"/>
    </source>
</evidence>
<proteinExistence type="predicted"/>
<dbReference type="Proteomes" id="UP000823883">
    <property type="component" value="Unassembled WGS sequence"/>
</dbReference>
<dbReference type="InterPro" id="IPR003594">
    <property type="entry name" value="HATPase_dom"/>
</dbReference>
<dbReference type="InterPro" id="IPR036890">
    <property type="entry name" value="HATPase_C_sf"/>
</dbReference>
<feature type="domain" description="HAMP" evidence="13">
    <location>
        <begin position="183"/>
        <end position="237"/>
    </location>
</feature>
<evidence type="ECO:0000313" key="14">
    <source>
        <dbReference type="EMBL" id="HJC46563.1"/>
    </source>
</evidence>
<dbReference type="InterPro" id="IPR004358">
    <property type="entry name" value="Sig_transdc_His_kin-like_C"/>
</dbReference>
<dbReference type="AlphaFoldDB" id="A0A9D2PCY5"/>
<dbReference type="EMBL" id="DWWL01000004">
    <property type="protein sequence ID" value="HJC46563.1"/>
    <property type="molecule type" value="Genomic_DNA"/>
</dbReference>
<dbReference type="Pfam" id="PF00512">
    <property type="entry name" value="HisKA"/>
    <property type="match status" value="1"/>
</dbReference>
<comment type="caution">
    <text evidence="14">The sequence shown here is derived from an EMBL/GenBank/DDBJ whole genome shotgun (WGS) entry which is preliminary data.</text>
</comment>
<dbReference type="SUPFAM" id="SSF47384">
    <property type="entry name" value="Homodimeric domain of signal transducing histidine kinase"/>
    <property type="match status" value="1"/>
</dbReference>
<dbReference type="SMART" id="SM00304">
    <property type="entry name" value="HAMP"/>
    <property type="match status" value="1"/>
</dbReference>
<evidence type="ECO:0000256" key="9">
    <source>
        <dbReference type="ARBA" id="ARBA00023012"/>
    </source>
</evidence>
<evidence type="ECO:0000256" key="2">
    <source>
        <dbReference type="ARBA" id="ARBA00004370"/>
    </source>
</evidence>
<dbReference type="Pfam" id="PF02518">
    <property type="entry name" value="HATPase_c"/>
    <property type="match status" value="1"/>
</dbReference>
<evidence type="ECO:0000256" key="5">
    <source>
        <dbReference type="ARBA" id="ARBA00022679"/>
    </source>
</evidence>
<dbReference type="PANTHER" id="PTHR45436:SF5">
    <property type="entry name" value="SENSOR HISTIDINE KINASE TRCS"/>
    <property type="match status" value="1"/>
</dbReference>
<evidence type="ECO:0000256" key="7">
    <source>
        <dbReference type="ARBA" id="ARBA00022777"/>
    </source>
</evidence>
<evidence type="ECO:0000259" key="12">
    <source>
        <dbReference type="PROSITE" id="PS50109"/>
    </source>
</evidence>
<dbReference type="CDD" id="cd00075">
    <property type="entry name" value="HATPase"/>
    <property type="match status" value="1"/>
</dbReference>
<dbReference type="PANTHER" id="PTHR45436">
    <property type="entry name" value="SENSOR HISTIDINE KINASE YKOH"/>
    <property type="match status" value="1"/>
</dbReference>
<dbReference type="GO" id="GO:0000155">
    <property type="term" value="F:phosphorelay sensor kinase activity"/>
    <property type="evidence" value="ECO:0007669"/>
    <property type="project" value="InterPro"/>
</dbReference>
<evidence type="ECO:0000259" key="13">
    <source>
        <dbReference type="PROSITE" id="PS50885"/>
    </source>
</evidence>
<dbReference type="Gene3D" id="3.30.565.10">
    <property type="entry name" value="Histidine kinase-like ATPase, C-terminal domain"/>
    <property type="match status" value="1"/>
</dbReference>
<protein>
    <recommendedName>
        <fullName evidence="3">histidine kinase</fullName>
        <ecNumber evidence="3">2.7.13.3</ecNumber>
    </recommendedName>
</protein>
<sequence>MKPISSGKRNCSIKLKLTLWFTSFMALTAALCLGLILLVSGQVAENEAFQILSLTVRNNLPEVSMENGTLNISPDFQFYSNDVYFLIYGQNGAVLSGQTPPSFPVEAPLENGVSKFVSGTDGSTDYYVLDFWIPSGWENGLWLRGVLRSPDGGQMTNNIITIFTIVLPFIILLAAAGGWLIARRALAPISRIADVAESISAGQDLSLRTGIPEGNDEVGRLAGSFDRMSARLEQSFEAEKQFTSDASHELRTPTAVILAQCSYARKHGESIEDYEEAISVIHRQAEKMSLLISRLLDITRLDLGTQKLKIEETDLSEMARVLCEEQDTGGRGITLEYEIEDGIVIPADPFLLSRVIVNLLENGRKYGKENGHIRLRLFRQDREAVLTVADDGIGIAPENQEKIWQRFYQVNPSRGEGSGLGLGLSMVRQIVSLHGGQISVESRPGQGSTFTVRLPQAENPAKQDTFL</sequence>
<gene>
    <name evidence="14" type="ORF">IAA04_00735</name>
</gene>
<dbReference type="InterPro" id="IPR003660">
    <property type="entry name" value="HAMP_dom"/>
</dbReference>
<dbReference type="InterPro" id="IPR005467">
    <property type="entry name" value="His_kinase_dom"/>
</dbReference>
<dbReference type="CDD" id="cd06225">
    <property type="entry name" value="HAMP"/>
    <property type="match status" value="1"/>
</dbReference>
<dbReference type="Pfam" id="PF00672">
    <property type="entry name" value="HAMP"/>
    <property type="match status" value="1"/>
</dbReference>
<feature type="transmembrane region" description="Helical" evidence="11">
    <location>
        <begin position="159"/>
        <end position="182"/>
    </location>
</feature>
<evidence type="ECO:0000313" key="15">
    <source>
        <dbReference type="Proteomes" id="UP000823883"/>
    </source>
</evidence>
<feature type="domain" description="Histidine kinase" evidence="12">
    <location>
        <begin position="245"/>
        <end position="458"/>
    </location>
</feature>
<keyword evidence="8 11" id="KW-1133">Transmembrane helix</keyword>
<evidence type="ECO:0000256" key="11">
    <source>
        <dbReference type="SAM" id="Phobius"/>
    </source>
</evidence>
<evidence type="ECO:0000256" key="10">
    <source>
        <dbReference type="ARBA" id="ARBA00023136"/>
    </source>
</evidence>
<dbReference type="PROSITE" id="PS50885">
    <property type="entry name" value="HAMP"/>
    <property type="match status" value="1"/>
</dbReference>
<dbReference type="InterPro" id="IPR036097">
    <property type="entry name" value="HisK_dim/P_sf"/>
</dbReference>
<evidence type="ECO:0000256" key="6">
    <source>
        <dbReference type="ARBA" id="ARBA00022692"/>
    </source>
</evidence>
<comment type="catalytic activity">
    <reaction evidence="1">
        <text>ATP + protein L-histidine = ADP + protein N-phospho-L-histidine.</text>
        <dbReference type="EC" id="2.7.13.3"/>
    </reaction>
</comment>
<reference evidence="14" key="1">
    <citation type="journal article" date="2021" name="PeerJ">
        <title>Extensive microbial diversity within the chicken gut microbiome revealed by metagenomics and culture.</title>
        <authorList>
            <person name="Gilroy R."/>
            <person name="Ravi A."/>
            <person name="Getino M."/>
            <person name="Pursley I."/>
            <person name="Horton D.L."/>
            <person name="Alikhan N.F."/>
            <person name="Baker D."/>
            <person name="Gharbi K."/>
            <person name="Hall N."/>
            <person name="Watson M."/>
            <person name="Adriaenssens E.M."/>
            <person name="Foster-Nyarko E."/>
            <person name="Jarju S."/>
            <person name="Secka A."/>
            <person name="Antonio M."/>
            <person name="Oren A."/>
            <person name="Chaudhuri R.R."/>
            <person name="La Ragione R."/>
            <person name="Hildebrand F."/>
            <person name="Pallen M.J."/>
        </authorList>
    </citation>
    <scope>NUCLEOTIDE SEQUENCE</scope>
    <source>
        <strain evidence="14">CHK183-5548</strain>
    </source>
</reference>
<dbReference type="SUPFAM" id="SSF55874">
    <property type="entry name" value="ATPase domain of HSP90 chaperone/DNA topoisomerase II/histidine kinase"/>
    <property type="match status" value="1"/>
</dbReference>
<dbReference type="PROSITE" id="PS50109">
    <property type="entry name" value="HIS_KIN"/>
    <property type="match status" value="1"/>
</dbReference>
<dbReference type="SMART" id="SM00387">
    <property type="entry name" value="HATPase_c"/>
    <property type="match status" value="1"/>
</dbReference>
<keyword evidence="4" id="KW-0597">Phosphoprotein</keyword>
<keyword evidence="7 14" id="KW-0418">Kinase</keyword>
<dbReference type="EC" id="2.7.13.3" evidence="3"/>
<keyword evidence="6 11" id="KW-0812">Transmembrane</keyword>
<dbReference type="GO" id="GO:0005886">
    <property type="term" value="C:plasma membrane"/>
    <property type="evidence" value="ECO:0007669"/>
    <property type="project" value="TreeGrafter"/>
</dbReference>
<name>A0A9D2PCY5_9FIRM</name>
<dbReference type="SUPFAM" id="SSF158472">
    <property type="entry name" value="HAMP domain-like"/>
    <property type="match status" value="1"/>
</dbReference>
<dbReference type="SMART" id="SM00388">
    <property type="entry name" value="HisKA"/>
    <property type="match status" value="1"/>
</dbReference>
<dbReference type="PRINTS" id="PR00344">
    <property type="entry name" value="BCTRLSENSOR"/>
</dbReference>
<comment type="subcellular location">
    <subcellularLocation>
        <location evidence="2">Membrane</location>
    </subcellularLocation>
</comment>
<keyword evidence="10 11" id="KW-0472">Membrane</keyword>
<reference evidence="14" key="2">
    <citation type="submission" date="2021-04" db="EMBL/GenBank/DDBJ databases">
        <authorList>
            <person name="Gilroy R."/>
        </authorList>
    </citation>
    <scope>NUCLEOTIDE SEQUENCE</scope>
    <source>
        <strain evidence="14">CHK183-5548</strain>
    </source>
</reference>
<dbReference type="FunFam" id="3.30.565.10:FF:000006">
    <property type="entry name" value="Sensor histidine kinase WalK"/>
    <property type="match status" value="1"/>
</dbReference>
<dbReference type="Gene3D" id="6.10.340.10">
    <property type="match status" value="1"/>
</dbReference>
<evidence type="ECO:0000256" key="3">
    <source>
        <dbReference type="ARBA" id="ARBA00012438"/>
    </source>
</evidence>
<dbReference type="Gene3D" id="1.10.287.130">
    <property type="match status" value="1"/>
</dbReference>
<evidence type="ECO:0000256" key="8">
    <source>
        <dbReference type="ARBA" id="ARBA00022989"/>
    </source>
</evidence>
<keyword evidence="9" id="KW-0902">Two-component regulatory system</keyword>
<evidence type="ECO:0000256" key="1">
    <source>
        <dbReference type="ARBA" id="ARBA00000085"/>
    </source>
</evidence>
<dbReference type="CDD" id="cd00082">
    <property type="entry name" value="HisKA"/>
    <property type="match status" value="1"/>
</dbReference>
<accession>A0A9D2PCY5</accession>
<dbReference type="InterPro" id="IPR003661">
    <property type="entry name" value="HisK_dim/P_dom"/>
</dbReference>
<organism evidence="14 15">
    <name type="scientific">Candidatus Lachnoclostridium pullistercoris</name>
    <dbReference type="NCBI Taxonomy" id="2838632"/>
    <lineage>
        <taxon>Bacteria</taxon>
        <taxon>Bacillati</taxon>
        <taxon>Bacillota</taxon>
        <taxon>Clostridia</taxon>
        <taxon>Lachnospirales</taxon>
        <taxon>Lachnospiraceae</taxon>
    </lineage>
</organism>
<keyword evidence="5" id="KW-0808">Transferase</keyword>
<dbReference type="InterPro" id="IPR050428">
    <property type="entry name" value="TCS_sensor_his_kinase"/>
</dbReference>